<dbReference type="InterPro" id="IPR003593">
    <property type="entry name" value="AAA+_ATPase"/>
</dbReference>
<dbReference type="EMBL" id="MEZX01000003">
    <property type="protein sequence ID" value="OGD64278.1"/>
    <property type="molecule type" value="Genomic_DNA"/>
</dbReference>
<dbReference type="Gene3D" id="3.40.50.300">
    <property type="entry name" value="P-loop containing nucleotide triphosphate hydrolases"/>
    <property type="match status" value="1"/>
</dbReference>
<evidence type="ECO:0000256" key="1">
    <source>
        <dbReference type="ARBA" id="ARBA00022448"/>
    </source>
</evidence>
<dbReference type="SUPFAM" id="SSF52540">
    <property type="entry name" value="P-loop containing nucleoside triphosphate hydrolases"/>
    <property type="match status" value="1"/>
</dbReference>
<dbReference type="SMART" id="SM00382">
    <property type="entry name" value="AAA"/>
    <property type="match status" value="1"/>
</dbReference>
<dbReference type="GO" id="GO:0005524">
    <property type="term" value="F:ATP binding"/>
    <property type="evidence" value="ECO:0007669"/>
    <property type="project" value="UniProtKB-KW"/>
</dbReference>
<comment type="caution">
    <text evidence="5">The sequence shown here is derived from an EMBL/GenBank/DDBJ whole genome shotgun (WGS) entry which is preliminary data.</text>
</comment>
<name>A0A1F5EA65_9BACT</name>
<dbReference type="STRING" id="1797471.A3A71_03835"/>
<dbReference type="Proteomes" id="UP000177481">
    <property type="component" value="Unassembled WGS sequence"/>
</dbReference>
<proteinExistence type="predicted"/>
<dbReference type="AlphaFoldDB" id="A0A1F5EA65"/>
<feature type="domain" description="ABC transporter" evidence="4">
    <location>
        <begin position="2"/>
        <end position="234"/>
    </location>
</feature>
<evidence type="ECO:0000259" key="4">
    <source>
        <dbReference type="PROSITE" id="PS50893"/>
    </source>
</evidence>
<keyword evidence="2" id="KW-0547">Nucleotide-binding</keyword>
<reference evidence="5 6" key="1">
    <citation type="journal article" date="2016" name="Nat. Commun.">
        <title>Thousands of microbial genomes shed light on interconnected biogeochemical processes in an aquifer system.</title>
        <authorList>
            <person name="Anantharaman K."/>
            <person name="Brown C.T."/>
            <person name="Hug L.A."/>
            <person name="Sharon I."/>
            <person name="Castelle C.J."/>
            <person name="Probst A.J."/>
            <person name="Thomas B.C."/>
            <person name="Singh A."/>
            <person name="Wilkins M.J."/>
            <person name="Karaoz U."/>
            <person name="Brodie E.L."/>
            <person name="Williams K.H."/>
            <person name="Hubbard S.S."/>
            <person name="Banfield J.F."/>
        </authorList>
    </citation>
    <scope>NUCLEOTIDE SEQUENCE [LARGE SCALE GENOMIC DNA]</scope>
</reference>
<dbReference type="CDD" id="cd03230">
    <property type="entry name" value="ABC_DR_subfamily_A"/>
    <property type="match status" value="1"/>
</dbReference>
<gene>
    <name evidence="5" type="ORF">A3A71_03835</name>
</gene>
<dbReference type="InterPro" id="IPR051782">
    <property type="entry name" value="ABC_Transporter_VariousFunc"/>
</dbReference>
<evidence type="ECO:0000313" key="6">
    <source>
        <dbReference type="Proteomes" id="UP000177481"/>
    </source>
</evidence>
<evidence type="ECO:0000256" key="3">
    <source>
        <dbReference type="ARBA" id="ARBA00022840"/>
    </source>
</evidence>
<dbReference type="Pfam" id="PF00005">
    <property type="entry name" value="ABC_tran"/>
    <property type="match status" value="1"/>
</dbReference>
<dbReference type="PROSITE" id="PS00211">
    <property type="entry name" value="ABC_TRANSPORTER_1"/>
    <property type="match status" value="1"/>
</dbReference>
<dbReference type="GO" id="GO:0016887">
    <property type="term" value="F:ATP hydrolysis activity"/>
    <property type="evidence" value="ECO:0007669"/>
    <property type="project" value="InterPro"/>
</dbReference>
<sequence length="241" mass="26876">MLILENIHKTYFTRTSETKVINGISLTVKKGQVFGFLGPNGAGKTTTVKMIVGLLFPDSGTSTVQNLPSDSLEAKRLIGFMPENPQFYNHLNAAEVMDFAGNLFDLDEKIIKKRTKDLLQKVGLGSSSKLPVRKFSKGMLQRLAFAVALINEPKLLVLDEPLDGLDPLGRLDFKKLLLDLKRRGATIFFSSHILADVEEICDEIAILNNGKIIRQGMPKKLIGSSYKTLEEMFVETIRYDD</sequence>
<dbReference type="PANTHER" id="PTHR42939">
    <property type="entry name" value="ABC TRANSPORTER ATP-BINDING PROTEIN ALBC-RELATED"/>
    <property type="match status" value="1"/>
</dbReference>
<evidence type="ECO:0000313" key="5">
    <source>
        <dbReference type="EMBL" id="OGD64278.1"/>
    </source>
</evidence>
<dbReference type="PANTHER" id="PTHR42939:SF1">
    <property type="entry name" value="ABC TRANSPORTER ATP-BINDING PROTEIN ALBC-RELATED"/>
    <property type="match status" value="1"/>
</dbReference>
<protein>
    <recommendedName>
        <fullName evidence="4">ABC transporter domain-containing protein</fullName>
    </recommendedName>
</protein>
<dbReference type="PROSITE" id="PS50893">
    <property type="entry name" value="ABC_TRANSPORTER_2"/>
    <property type="match status" value="1"/>
</dbReference>
<organism evidence="5 6">
    <name type="scientific">Candidatus Berkelbacteria bacterium RIFCSPLOWO2_01_FULL_50_28</name>
    <dbReference type="NCBI Taxonomy" id="1797471"/>
    <lineage>
        <taxon>Bacteria</taxon>
        <taxon>Candidatus Berkelbacteria</taxon>
    </lineage>
</organism>
<accession>A0A1F5EA65</accession>
<keyword evidence="1" id="KW-0813">Transport</keyword>
<dbReference type="InterPro" id="IPR017871">
    <property type="entry name" value="ABC_transporter-like_CS"/>
</dbReference>
<keyword evidence="3" id="KW-0067">ATP-binding</keyword>
<dbReference type="InterPro" id="IPR027417">
    <property type="entry name" value="P-loop_NTPase"/>
</dbReference>
<evidence type="ECO:0000256" key="2">
    <source>
        <dbReference type="ARBA" id="ARBA00022741"/>
    </source>
</evidence>
<dbReference type="InterPro" id="IPR003439">
    <property type="entry name" value="ABC_transporter-like_ATP-bd"/>
</dbReference>